<dbReference type="AlphaFoldDB" id="B9HJE1"/>
<accession>B9HJE1</accession>
<dbReference type="Proteomes" id="UP000006729">
    <property type="component" value="Chromosome 8"/>
</dbReference>
<dbReference type="SMR" id="B9HJE1"/>
<keyword evidence="1" id="KW-0732">Signal</keyword>
<dbReference type="SMART" id="SM00856">
    <property type="entry name" value="PMEI"/>
    <property type="match status" value="1"/>
</dbReference>
<dbReference type="eggNOG" id="ENOG502QPI3">
    <property type="taxonomic scope" value="Eukaryota"/>
</dbReference>
<dbReference type="InterPro" id="IPR006501">
    <property type="entry name" value="Pectinesterase_inhib_dom"/>
</dbReference>
<organism evidence="4 5">
    <name type="scientific">Populus trichocarpa</name>
    <name type="common">Western balsam poplar</name>
    <name type="synonym">Populus balsamifera subsp. trichocarpa</name>
    <dbReference type="NCBI Taxonomy" id="3694"/>
    <lineage>
        <taxon>Eukaryota</taxon>
        <taxon>Viridiplantae</taxon>
        <taxon>Streptophyta</taxon>
        <taxon>Embryophyta</taxon>
        <taxon>Tracheophyta</taxon>
        <taxon>Spermatophyta</taxon>
        <taxon>Magnoliopsida</taxon>
        <taxon>eudicotyledons</taxon>
        <taxon>Gunneridae</taxon>
        <taxon>Pentapetalae</taxon>
        <taxon>rosids</taxon>
        <taxon>fabids</taxon>
        <taxon>Malpighiales</taxon>
        <taxon>Salicaceae</taxon>
        <taxon>Saliceae</taxon>
        <taxon>Populus</taxon>
    </lineage>
</organism>
<dbReference type="GO" id="GO:0004857">
    <property type="term" value="F:enzyme inhibitor activity"/>
    <property type="evidence" value="ECO:0000318"/>
    <property type="project" value="GO_Central"/>
</dbReference>
<dbReference type="InterPro" id="IPR035513">
    <property type="entry name" value="Invertase/methylesterase_inhib"/>
</dbReference>
<dbReference type="STRING" id="3694.B9HJE1"/>
<proteinExistence type="inferred from homology"/>
<gene>
    <name evidence="4" type="ORF">POPTR_008G132650v4</name>
</gene>
<dbReference type="EMBL" id="CM009297">
    <property type="protein sequence ID" value="PNT24388.2"/>
    <property type="molecule type" value="Genomic_DNA"/>
</dbReference>
<evidence type="ECO:0000256" key="1">
    <source>
        <dbReference type="ARBA" id="ARBA00022729"/>
    </source>
</evidence>
<dbReference type="HOGENOM" id="CLU_033761_0_2_1"/>
<evidence type="ECO:0000313" key="4">
    <source>
        <dbReference type="EMBL" id="PNT24388.2"/>
    </source>
</evidence>
<evidence type="ECO:0000313" key="5">
    <source>
        <dbReference type="Proteomes" id="UP000006729"/>
    </source>
</evidence>
<dbReference type="CDD" id="cd15798">
    <property type="entry name" value="PMEI-like_3"/>
    <property type="match status" value="1"/>
</dbReference>
<dbReference type="OrthoDB" id="1430376at2759"/>
<evidence type="ECO:0000256" key="2">
    <source>
        <dbReference type="ARBA" id="ARBA00038471"/>
    </source>
</evidence>
<dbReference type="KEGG" id="pop:7482899"/>
<dbReference type="SUPFAM" id="SSF101148">
    <property type="entry name" value="Plant invertase/pectin methylesterase inhibitor"/>
    <property type="match status" value="1"/>
</dbReference>
<dbReference type="FunFam" id="1.20.140.40:FF:000005">
    <property type="entry name" value="Pectin methylesterase inhibitor 1"/>
    <property type="match status" value="1"/>
</dbReference>
<evidence type="ECO:0000259" key="3">
    <source>
        <dbReference type="SMART" id="SM00856"/>
    </source>
</evidence>
<dbReference type="PANTHER" id="PTHR31080:SF64">
    <property type="entry name" value="PLANT INVERTASE_PECTIN METHYLESTERASE INHIBITOR SUPERFAMILY PROTEIN"/>
    <property type="match status" value="1"/>
</dbReference>
<name>B9HJE1_POPTR</name>
<reference evidence="4 5" key="1">
    <citation type="journal article" date="2006" name="Science">
        <title>The genome of black cottonwood, Populus trichocarpa (Torr. &amp; Gray).</title>
        <authorList>
            <person name="Tuskan G.A."/>
            <person name="Difazio S."/>
            <person name="Jansson S."/>
            <person name="Bohlmann J."/>
            <person name="Grigoriev I."/>
            <person name="Hellsten U."/>
            <person name="Putnam N."/>
            <person name="Ralph S."/>
            <person name="Rombauts S."/>
            <person name="Salamov A."/>
            <person name="Schein J."/>
            <person name="Sterck L."/>
            <person name="Aerts A."/>
            <person name="Bhalerao R.R."/>
            <person name="Bhalerao R.P."/>
            <person name="Blaudez D."/>
            <person name="Boerjan W."/>
            <person name="Brun A."/>
            <person name="Brunner A."/>
            <person name="Busov V."/>
            <person name="Campbell M."/>
            <person name="Carlson J."/>
            <person name="Chalot M."/>
            <person name="Chapman J."/>
            <person name="Chen G.L."/>
            <person name="Cooper D."/>
            <person name="Coutinho P.M."/>
            <person name="Couturier J."/>
            <person name="Covert S."/>
            <person name="Cronk Q."/>
            <person name="Cunningham R."/>
            <person name="Davis J."/>
            <person name="Degroeve S."/>
            <person name="Dejardin A."/>
            <person name="Depamphilis C."/>
            <person name="Detter J."/>
            <person name="Dirks B."/>
            <person name="Dubchak I."/>
            <person name="Duplessis S."/>
            <person name="Ehlting J."/>
            <person name="Ellis B."/>
            <person name="Gendler K."/>
            <person name="Goodstein D."/>
            <person name="Gribskov M."/>
            <person name="Grimwood J."/>
            <person name="Groover A."/>
            <person name="Gunter L."/>
            <person name="Hamberger B."/>
            <person name="Heinze B."/>
            <person name="Helariutta Y."/>
            <person name="Henrissat B."/>
            <person name="Holligan D."/>
            <person name="Holt R."/>
            <person name="Huang W."/>
            <person name="Islam-Faridi N."/>
            <person name="Jones S."/>
            <person name="Jones-Rhoades M."/>
            <person name="Jorgensen R."/>
            <person name="Joshi C."/>
            <person name="Kangasjarvi J."/>
            <person name="Karlsson J."/>
            <person name="Kelleher C."/>
            <person name="Kirkpatrick R."/>
            <person name="Kirst M."/>
            <person name="Kohler A."/>
            <person name="Kalluri U."/>
            <person name="Larimer F."/>
            <person name="Leebens-Mack J."/>
            <person name="Leple J.C."/>
            <person name="Locascio P."/>
            <person name="Lou Y."/>
            <person name="Lucas S."/>
            <person name="Martin F."/>
            <person name="Montanini B."/>
            <person name="Napoli C."/>
            <person name="Nelson D.R."/>
            <person name="Nelson C."/>
            <person name="Nieminen K."/>
            <person name="Nilsson O."/>
            <person name="Pereda V."/>
            <person name="Peter G."/>
            <person name="Philippe R."/>
            <person name="Pilate G."/>
            <person name="Poliakov A."/>
            <person name="Razumovskaya J."/>
            <person name="Richardson P."/>
            <person name="Rinaldi C."/>
            <person name="Ritland K."/>
            <person name="Rouze P."/>
            <person name="Ryaboy D."/>
            <person name="Schmutz J."/>
            <person name="Schrader J."/>
            <person name="Segerman B."/>
            <person name="Shin H."/>
            <person name="Siddiqui A."/>
            <person name="Sterky F."/>
            <person name="Terry A."/>
            <person name="Tsai C.J."/>
            <person name="Uberbacher E."/>
            <person name="Unneberg P."/>
            <person name="Vahala J."/>
            <person name="Wall K."/>
            <person name="Wessler S."/>
            <person name="Yang G."/>
            <person name="Yin T."/>
            <person name="Douglas C."/>
            <person name="Marra M."/>
            <person name="Sandberg G."/>
            <person name="Van de Peer Y."/>
            <person name="Rokhsar D."/>
        </authorList>
    </citation>
    <scope>NUCLEOTIDE SEQUENCE [LARGE SCALE GENOMIC DNA]</scope>
    <source>
        <strain evidence="5">cv. Nisqually</strain>
    </source>
</reference>
<keyword evidence="5" id="KW-1185">Reference proteome</keyword>
<sequence>MKLAPFLCLLWMAVDPVRHFALLGILSFSSEHGMVKSTDFGSYELKQICDFQNSFRSGPVKEEKENQFLNLYC</sequence>
<comment type="caution">
    <text evidence="4">The sequence shown here is derived from an EMBL/GenBank/DDBJ whole genome shotgun (WGS) entry which is preliminary data.</text>
</comment>
<dbReference type="Gene3D" id="1.20.140.40">
    <property type="entry name" value="Invertase/pectin methylesterase inhibitor family protein"/>
    <property type="match status" value="1"/>
</dbReference>
<dbReference type="GO" id="GO:0046910">
    <property type="term" value="F:pectinesterase inhibitor activity"/>
    <property type="evidence" value="ECO:0007669"/>
    <property type="project" value="UniProtKB-ARBA"/>
</dbReference>
<protein>
    <recommendedName>
        <fullName evidence="3">Pectinesterase inhibitor domain-containing protein</fullName>
    </recommendedName>
</protein>
<dbReference type="GO" id="GO:0009505">
    <property type="term" value="C:plant-type cell wall"/>
    <property type="evidence" value="ECO:0000318"/>
    <property type="project" value="GO_Central"/>
</dbReference>
<dbReference type="PANTHER" id="PTHR31080">
    <property type="entry name" value="PECTINESTERASE INHIBITOR-LIKE"/>
    <property type="match status" value="1"/>
</dbReference>
<dbReference type="NCBIfam" id="TIGR01614">
    <property type="entry name" value="PME_inhib"/>
    <property type="match status" value="1"/>
</dbReference>
<dbReference type="Pfam" id="PF04043">
    <property type="entry name" value="PMEI"/>
    <property type="match status" value="1"/>
</dbReference>
<dbReference type="FunCoup" id="B9HJE1">
    <property type="interactions" value="606"/>
</dbReference>
<comment type="similarity">
    <text evidence="2">Belongs to the PMEI family.</text>
</comment>
<dbReference type="GO" id="GO:0009827">
    <property type="term" value="P:plant-type cell wall modification"/>
    <property type="evidence" value="ECO:0000318"/>
    <property type="project" value="GO_Central"/>
</dbReference>
<dbReference type="InParanoid" id="B9HJE1"/>
<dbReference type="InterPro" id="IPR051955">
    <property type="entry name" value="PME_Inhibitor"/>
</dbReference>